<keyword evidence="8 22" id="KW-0349">Heme</keyword>
<feature type="disulfide bond" evidence="21">
    <location>
        <begin position="36"/>
        <end position="114"/>
    </location>
</feature>
<dbReference type="InterPro" id="IPR002016">
    <property type="entry name" value="Haem_peroxidase"/>
</dbReference>
<dbReference type="InterPro" id="IPR019793">
    <property type="entry name" value="Peroxidases_heam-ligand_BS"/>
</dbReference>
<feature type="active site" description="Proton acceptor" evidence="17">
    <location>
        <position position="69"/>
    </location>
</feature>
<keyword evidence="25" id="KW-1185">Reference proteome</keyword>
<dbReference type="CDD" id="cd00693">
    <property type="entry name" value="secretory_peroxidase"/>
    <property type="match status" value="1"/>
</dbReference>
<dbReference type="GO" id="GO:0140825">
    <property type="term" value="F:lactoperoxidase activity"/>
    <property type="evidence" value="ECO:0007669"/>
    <property type="project" value="UniProtKB-EC"/>
</dbReference>
<evidence type="ECO:0000256" key="1">
    <source>
        <dbReference type="ARBA" id="ARBA00000189"/>
    </source>
</evidence>
<accession>A0A2R6P757</accession>
<keyword evidence="7 22" id="KW-0575">Peroxidase</keyword>
<dbReference type="InterPro" id="IPR019794">
    <property type="entry name" value="Peroxidases_AS"/>
</dbReference>
<evidence type="ECO:0000256" key="18">
    <source>
        <dbReference type="PIRSR" id="PIRSR600823-2"/>
    </source>
</evidence>
<dbReference type="GO" id="GO:0005576">
    <property type="term" value="C:extracellular region"/>
    <property type="evidence" value="ECO:0007669"/>
    <property type="project" value="UniProtKB-SubCell"/>
</dbReference>
<dbReference type="FunCoup" id="A0A2R6P757">
    <property type="interactions" value="108"/>
</dbReference>
<feature type="signal peptide" evidence="22">
    <location>
        <begin position="1"/>
        <end position="25"/>
    </location>
</feature>
<feature type="binding site" description="axial binding residue" evidence="19">
    <location>
        <position position="190"/>
    </location>
    <ligand>
        <name>heme b</name>
        <dbReference type="ChEBI" id="CHEBI:60344"/>
    </ligand>
    <ligandPart>
        <name>Fe</name>
        <dbReference type="ChEBI" id="CHEBI:18248"/>
    </ligandPart>
</feature>
<dbReference type="AlphaFoldDB" id="A0A2R6P757"/>
<dbReference type="FunFam" id="1.10.520.10:FF:000006">
    <property type="entry name" value="Peroxidase"/>
    <property type="match status" value="1"/>
</dbReference>
<reference evidence="24 25" key="1">
    <citation type="submission" date="2017-07" db="EMBL/GenBank/DDBJ databases">
        <title>An improved, manually edited Actinidia chinensis var. chinensis (kiwifruit) genome highlights the challenges associated with draft genomes and gene prediction in plants.</title>
        <authorList>
            <person name="Pilkington S."/>
            <person name="Crowhurst R."/>
            <person name="Hilario E."/>
            <person name="Nardozza S."/>
            <person name="Fraser L."/>
            <person name="Peng Y."/>
            <person name="Gunaseelan K."/>
            <person name="Simpson R."/>
            <person name="Tahir J."/>
            <person name="Deroles S."/>
            <person name="Templeton K."/>
            <person name="Luo Z."/>
            <person name="Davy M."/>
            <person name="Cheng C."/>
            <person name="Mcneilage M."/>
            <person name="Scaglione D."/>
            <person name="Liu Y."/>
            <person name="Zhang Q."/>
            <person name="Datson P."/>
            <person name="De Silva N."/>
            <person name="Gardiner S."/>
            <person name="Bassett H."/>
            <person name="Chagne D."/>
            <person name="Mccallum J."/>
            <person name="Dzierzon H."/>
            <person name="Deng C."/>
            <person name="Wang Y.-Y."/>
            <person name="Barron N."/>
            <person name="Manako K."/>
            <person name="Bowen J."/>
            <person name="Foster T."/>
            <person name="Erridge Z."/>
            <person name="Tiffin H."/>
            <person name="Waite C."/>
            <person name="Davies K."/>
            <person name="Grierson E."/>
            <person name="Laing W."/>
            <person name="Kirk R."/>
            <person name="Chen X."/>
            <person name="Wood M."/>
            <person name="Montefiori M."/>
            <person name="Brummell D."/>
            <person name="Schwinn K."/>
            <person name="Catanach A."/>
            <person name="Fullerton C."/>
            <person name="Li D."/>
            <person name="Meiyalaghan S."/>
            <person name="Nieuwenhuizen N."/>
            <person name="Read N."/>
            <person name="Prakash R."/>
            <person name="Hunter D."/>
            <person name="Zhang H."/>
            <person name="Mckenzie M."/>
            <person name="Knabel M."/>
            <person name="Harris A."/>
            <person name="Allan A."/>
            <person name="Chen A."/>
            <person name="Janssen B."/>
            <person name="Plunkett B."/>
            <person name="Dwamena C."/>
            <person name="Voogd C."/>
            <person name="Leif D."/>
            <person name="Lafferty D."/>
            <person name="Souleyre E."/>
            <person name="Varkonyi-Gasic E."/>
            <person name="Gambi F."/>
            <person name="Hanley J."/>
            <person name="Yao J.-L."/>
            <person name="Cheung J."/>
            <person name="David K."/>
            <person name="Warren B."/>
            <person name="Marsh K."/>
            <person name="Snowden K."/>
            <person name="Lin-Wang K."/>
            <person name="Brian L."/>
            <person name="Martinez-Sanchez M."/>
            <person name="Wang M."/>
            <person name="Ileperuma N."/>
            <person name="Macnee N."/>
            <person name="Campin R."/>
            <person name="Mcatee P."/>
            <person name="Drummond R."/>
            <person name="Espley R."/>
            <person name="Ireland H."/>
            <person name="Wu R."/>
            <person name="Atkinson R."/>
            <person name="Karunairetnam S."/>
            <person name="Bulley S."/>
            <person name="Chunkath S."/>
            <person name="Hanley Z."/>
            <person name="Storey R."/>
            <person name="Thrimawithana A."/>
            <person name="Thomson S."/>
            <person name="David C."/>
            <person name="Testolin R."/>
        </authorList>
    </citation>
    <scope>NUCLEOTIDE SEQUENCE [LARGE SCALE GENOMIC DNA]</scope>
    <source>
        <strain evidence="25">cv. Red5</strain>
        <tissue evidence="24">Young leaf</tissue>
    </source>
</reference>
<dbReference type="SUPFAM" id="SSF48113">
    <property type="entry name" value="Heme-dependent peroxidases"/>
    <property type="match status" value="1"/>
</dbReference>
<evidence type="ECO:0000256" key="16">
    <source>
        <dbReference type="ARBA" id="ARBA00023324"/>
    </source>
</evidence>
<feature type="disulfide bond" evidence="21">
    <location>
        <begin position="120"/>
        <end position="319"/>
    </location>
</feature>
<keyword evidence="6 22" id="KW-0964">Secreted</keyword>
<dbReference type="PROSITE" id="PS50873">
    <property type="entry name" value="PEROXIDASE_4"/>
    <property type="match status" value="1"/>
</dbReference>
<comment type="caution">
    <text evidence="24">The sequence shown here is derived from an EMBL/GenBank/DDBJ whole genome shotgun (WGS) entry which is preliminary data.</text>
</comment>
<reference evidence="25" key="2">
    <citation type="journal article" date="2018" name="BMC Genomics">
        <title>A manually annotated Actinidia chinensis var. chinensis (kiwifruit) genome highlights the challenges associated with draft genomes and gene prediction in plants.</title>
        <authorList>
            <person name="Pilkington S.M."/>
            <person name="Crowhurst R."/>
            <person name="Hilario E."/>
            <person name="Nardozza S."/>
            <person name="Fraser L."/>
            <person name="Peng Y."/>
            <person name="Gunaseelan K."/>
            <person name="Simpson R."/>
            <person name="Tahir J."/>
            <person name="Deroles S.C."/>
            <person name="Templeton K."/>
            <person name="Luo Z."/>
            <person name="Davy M."/>
            <person name="Cheng C."/>
            <person name="McNeilage M."/>
            <person name="Scaglione D."/>
            <person name="Liu Y."/>
            <person name="Zhang Q."/>
            <person name="Datson P."/>
            <person name="De Silva N."/>
            <person name="Gardiner S.E."/>
            <person name="Bassett H."/>
            <person name="Chagne D."/>
            <person name="McCallum J."/>
            <person name="Dzierzon H."/>
            <person name="Deng C."/>
            <person name="Wang Y.Y."/>
            <person name="Barron L."/>
            <person name="Manako K."/>
            <person name="Bowen J."/>
            <person name="Foster T.M."/>
            <person name="Erridge Z.A."/>
            <person name="Tiffin H."/>
            <person name="Waite C.N."/>
            <person name="Davies K.M."/>
            <person name="Grierson E.P."/>
            <person name="Laing W.A."/>
            <person name="Kirk R."/>
            <person name="Chen X."/>
            <person name="Wood M."/>
            <person name="Montefiori M."/>
            <person name="Brummell D.A."/>
            <person name="Schwinn K.E."/>
            <person name="Catanach A."/>
            <person name="Fullerton C."/>
            <person name="Li D."/>
            <person name="Meiyalaghan S."/>
            <person name="Nieuwenhuizen N."/>
            <person name="Read N."/>
            <person name="Prakash R."/>
            <person name="Hunter D."/>
            <person name="Zhang H."/>
            <person name="McKenzie M."/>
            <person name="Knabel M."/>
            <person name="Harris A."/>
            <person name="Allan A.C."/>
            <person name="Gleave A."/>
            <person name="Chen A."/>
            <person name="Janssen B.J."/>
            <person name="Plunkett B."/>
            <person name="Ampomah-Dwamena C."/>
            <person name="Voogd C."/>
            <person name="Leif D."/>
            <person name="Lafferty D."/>
            <person name="Souleyre E.J.F."/>
            <person name="Varkonyi-Gasic E."/>
            <person name="Gambi F."/>
            <person name="Hanley J."/>
            <person name="Yao J.L."/>
            <person name="Cheung J."/>
            <person name="David K.M."/>
            <person name="Warren B."/>
            <person name="Marsh K."/>
            <person name="Snowden K.C."/>
            <person name="Lin-Wang K."/>
            <person name="Brian L."/>
            <person name="Martinez-Sanchez M."/>
            <person name="Wang M."/>
            <person name="Ileperuma N."/>
            <person name="Macnee N."/>
            <person name="Campin R."/>
            <person name="McAtee P."/>
            <person name="Drummond R.S.M."/>
            <person name="Espley R.V."/>
            <person name="Ireland H.S."/>
            <person name="Wu R."/>
            <person name="Atkinson R.G."/>
            <person name="Karunairetnam S."/>
            <person name="Bulley S."/>
            <person name="Chunkath S."/>
            <person name="Hanley Z."/>
            <person name="Storey R."/>
            <person name="Thrimawithana A.H."/>
            <person name="Thomson S."/>
            <person name="David C."/>
            <person name="Testolin R."/>
            <person name="Huang H."/>
            <person name="Hellens R.P."/>
            <person name="Schaffer R.J."/>
        </authorList>
    </citation>
    <scope>NUCLEOTIDE SEQUENCE [LARGE SCALE GENOMIC DNA]</scope>
    <source>
        <strain evidence="25">cv. Red5</strain>
    </source>
</reference>
<dbReference type="PRINTS" id="PR00461">
    <property type="entry name" value="PLPEROXIDASE"/>
</dbReference>
<feature type="binding site" evidence="19">
    <location>
        <position position="70"/>
    </location>
    <ligand>
        <name>Ca(2+)</name>
        <dbReference type="ChEBI" id="CHEBI:29108"/>
        <label>1</label>
    </ligand>
</feature>
<dbReference type="FunFam" id="1.10.420.10:FF:000007">
    <property type="entry name" value="Peroxidase"/>
    <property type="match status" value="1"/>
</dbReference>
<organism evidence="24 25">
    <name type="scientific">Actinidia chinensis var. chinensis</name>
    <name type="common">Chinese soft-hair kiwi</name>
    <dbReference type="NCBI Taxonomy" id="1590841"/>
    <lineage>
        <taxon>Eukaryota</taxon>
        <taxon>Viridiplantae</taxon>
        <taxon>Streptophyta</taxon>
        <taxon>Embryophyta</taxon>
        <taxon>Tracheophyta</taxon>
        <taxon>Spermatophyta</taxon>
        <taxon>Magnoliopsida</taxon>
        <taxon>eudicotyledons</taxon>
        <taxon>Gunneridae</taxon>
        <taxon>Pentapetalae</taxon>
        <taxon>asterids</taxon>
        <taxon>Ericales</taxon>
        <taxon>Actinidiaceae</taxon>
        <taxon>Actinidia</taxon>
    </lineage>
</organism>
<feature type="disulfide bond" evidence="21">
    <location>
        <begin position="197"/>
        <end position="229"/>
    </location>
</feature>
<evidence type="ECO:0000256" key="22">
    <source>
        <dbReference type="RuleBase" id="RU362060"/>
    </source>
</evidence>
<feature type="binding site" evidence="19">
    <location>
        <position position="252"/>
    </location>
    <ligand>
        <name>Ca(2+)</name>
        <dbReference type="ChEBI" id="CHEBI:29108"/>
        <label>2</label>
    </ligand>
</feature>
<evidence type="ECO:0000313" key="24">
    <source>
        <dbReference type="EMBL" id="PSR86477.1"/>
    </source>
</evidence>
<comment type="subcellular location">
    <subcellularLocation>
        <location evidence="3 22">Secreted</location>
    </subcellularLocation>
</comment>
<dbReference type="PRINTS" id="PR00458">
    <property type="entry name" value="PEROXIDASE"/>
</dbReference>
<feature type="binding site" evidence="19">
    <location>
        <position position="88"/>
    </location>
    <ligand>
        <name>Ca(2+)</name>
        <dbReference type="ChEBI" id="CHEBI:29108"/>
        <label>1</label>
    </ligand>
</feature>
<dbReference type="PANTHER" id="PTHR31517">
    <property type="match status" value="1"/>
</dbReference>
<comment type="cofactor">
    <cofactor evidence="19 22">
        <name>heme b</name>
        <dbReference type="ChEBI" id="CHEBI:60344"/>
    </cofactor>
    <text evidence="19 22">Binds 1 heme b (iron(II)-protoporphyrin IX) group per subunit.</text>
</comment>
<feature type="disulfide bond" evidence="21">
    <location>
        <begin position="71"/>
        <end position="76"/>
    </location>
</feature>
<sequence length="336" mass="36604">MSKAGLVAVALGLMMFMNFTSQCYGALQFGFYNGKCNSTDVEDIVEGVITGWIKKDPSIVAALLRMQFHDCFSNGCDASILLDGSNSEKTARPNLSVRGYEVIDAAKAAVEAKCPDIVSCADIIVMATRDAVAWSKGRRYDVQTGRRDGFESLAEKVDLPPPTISVSDSIKAFSKRQLDVSDMVYLLGGHSVGVAHCSLFQDRLYNYQNSGLPDRNMDPALLATLRAKCPQNETIDNTADLDQNPSSALAVDNSFYRQIFFRRGVLKFDQDLASDPQTQGLVTRAAFGYSFPYGFGQAMVKLGEVQVLTGSQGEIRKSCRAVNNPKNILSALNINA</sequence>
<dbReference type="PANTHER" id="PTHR31517:SF59">
    <property type="entry name" value="PEROXIDASE"/>
    <property type="match status" value="1"/>
</dbReference>
<evidence type="ECO:0000256" key="10">
    <source>
        <dbReference type="ARBA" id="ARBA00022729"/>
    </source>
</evidence>
<keyword evidence="16 22" id="KW-0376">Hydrogen peroxide</keyword>
<evidence type="ECO:0000256" key="8">
    <source>
        <dbReference type="ARBA" id="ARBA00022617"/>
    </source>
</evidence>
<dbReference type="InterPro" id="IPR010255">
    <property type="entry name" value="Haem_peroxidase_sf"/>
</dbReference>
<dbReference type="Pfam" id="PF00141">
    <property type="entry name" value="peroxidase"/>
    <property type="match status" value="1"/>
</dbReference>
<feature type="binding site" evidence="19">
    <location>
        <position position="75"/>
    </location>
    <ligand>
        <name>Ca(2+)</name>
        <dbReference type="ChEBI" id="CHEBI:29108"/>
        <label>1</label>
    </ligand>
</feature>
<feature type="chain" id="PRO_5015217250" description="Peroxidase" evidence="22">
    <location>
        <begin position="26"/>
        <end position="336"/>
    </location>
</feature>
<keyword evidence="14 21" id="KW-1015">Disulfide bond</keyword>
<evidence type="ECO:0000256" key="15">
    <source>
        <dbReference type="ARBA" id="ARBA00023180"/>
    </source>
</evidence>
<dbReference type="EC" id="1.11.1.7" evidence="5 22"/>
<evidence type="ECO:0000256" key="21">
    <source>
        <dbReference type="PIRSR" id="PIRSR600823-5"/>
    </source>
</evidence>
<dbReference type="GO" id="GO:0020037">
    <property type="term" value="F:heme binding"/>
    <property type="evidence" value="ECO:0007669"/>
    <property type="project" value="UniProtKB-UniRule"/>
</dbReference>
<dbReference type="InterPro" id="IPR000823">
    <property type="entry name" value="Peroxidase_pln"/>
</dbReference>
<comment type="cofactor">
    <cofactor evidence="19 22">
        <name>Ca(2+)</name>
        <dbReference type="ChEBI" id="CHEBI:29108"/>
    </cofactor>
    <text evidence="19 22">Binds 2 calcium ions per subunit.</text>
</comment>
<keyword evidence="13 19" id="KW-0408">Iron</keyword>
<keyword evidence="11 19" id="KW-0106">Calcium</keyword>
<dbReference type="GO" id="GO:0046872">
    <property type="term" value="F:metal ion binding"/>
    <property type="evidence" value="ECO:0007669"/>
    <property type="project" value="UniProtKB-UniRule"/>
</dbReference>
<dbReference type="EMBL" id="NKQK01000028">
    <property type="protein sequence ID" value="PSR86477.1"/>
    <property type="molecule type" value="Genomic_DNA"/>
</dbReference>
<evidence type="ECO:0000256" key="9">
    <source>
        <dbReference type="ARBA" id="ARBA00022723"/>
    </source>
</evidence>
<comment type="similarity">
    <text evidence="4">Belongs to the peroxidase family. Ascorbate peroxidase subfamily.</text>
</comment>
<feature type="binding site" evidence="19">
    <location>
        <position position="77"/>
    </location>
    <ligand>
        <name>Ca(2+)</name>
        <dbReference type="ChEBI" id="CHEBI:29108"/>
        <label>1</label>
    </ligand>
</feature>
<dbReference type="PROSITE" id="PS00435">
    <property type="entry name" value="PEROXIDASE_1"/>
    <property type="match status" value="1"/>
</dbReference>
<evidence type="ECO:0000256" key="19">
    <source>
        <dbReference type="PIRSR" id="PIRSR600823-3"/>
    </source>
</evidence>
<evidence type="ECO:0000256" key="4">
    <source>
        <dbReference type="ARBA" id="ARBA00006873"/>
    </source>
</evidence>
<dbReference type="Gene3D" id="1.10.520.10">
    <property type="match status" value="1"/>
</dbReference>
<evidence type="ECO:0000256" key="14">
    <source>
        <dbReference type="ARBA" id="ARBA00023157"/>
    </source>
</evidence>
<gene>
    <name evidence="24" type="ORF">CEY00_Acc32099</name>
</gene>
<dbReference type="InParanoid" id="A0A2R6P757"/>
<dbReference type="STRING" id="1590841.A0A2R6P757"/>
<dbReference type="GO" id="GO:0006979">
    <property type="term" value="P:response to oxidative stress"/>
    <property type="evidence" value="ECO:0007669"/>
    <property type="project" value="UniProtKB-UniRule"/>
</dbReference>
<dbReference type="GO" id="GO:0042744">
    <property type="term" value="P:hydrogen peroxide catabolic process"/>
    <property type="evidence" value="ECO:0007669"/>
    <property type="project" value="UniProtKB-KW"/>
</dbReference>
<evidence type="ECO:0000256" key="7">
    <source>
        <dbReference type="ARBA" id="ARBA00022559"/>
    </source>
</evidence>
<proteinExistence type="inferred from homology"/>
<evidence type="ECO:0000256" key="13">
    <source>
        <dbReference type="ARBA" id="ARBA00023004"/>
    </source>
</evidence>
<feature type="site" description="Transition state stabilizer" evidence="20">
    <location>
        <position position="65"/>
    </location>
</feature>
<comment type="function">
    <text evidence="2">Removal of H(2)O(2), oxidation of toxic reductants, biosynthesis and degradation of lignin, suberization, auxin catabolism, response to environmental stresses such as wounding, pathogen attack and oxidative stress. These functions might be dependent on each isozyme/isoform in each plant tissue.</text>
</comment>
<protein>
    <recommendedName>
        <fullName evidence="5 22">Peroxidase</fullName>
        <ecNumber evidence="5 22">1.11.1.7</ecNumber>
    </recommendedName>
</protein>
<dbReference type="Proteomes" id="UP000241394">
    <property type="component" value="Chromosome LG28"/>
</dbReference>
<evidence type="ECO:0000256" key="6">
    <source>
        <dbReference type="ARBA" id="ARBA00022525"/>
    </source>
</evidence>
<name>A0A2R6P757_ACTCC</name>
<dbReference type="Gene3D" id="1.10.420.10">
    <property type="entry name" value="Peroxidase, domain 2"/>
    <property type="match status" value="1"/>
</dbReference>
<evidence type="ECO:0000259" key="23">
    <source>
        <dbReference type="PROSITE" id="PS50873"/>
    </source>
</evidence>
<evidence type="ECO:0000256" key="11">
    <source>
        <dbReference type="ARBA" id="ARBA00022837"/>
    </source>
</evidence>
<dbReference type="PROSITE" id="PS00436">
    <property type="entry name" value="PEROXIDASE_2"/>
    <property type="match status" value="1"/>
</dbReference>
<evidence type="ECO:0000256" key="2">
    <source>
        <dbReference type="ARBA" id="ARBA00002322"/>
    </source>
</evidence>
<feature type="domain" description="Plant heme peroxidase family profile" evidence="23">
    <location>
        <begin position="26"/>
        <end position="323"/>
    </location>
</feature>
<comment type="catalytic activity">
    <reaction evidence="1 22">
        <text>2 a phenolic donor + H2O2 = 2 a phenolic radical donor + 2 H2O</text>
        <dbReference type="Rhea" id="RHEA:56136"/>
        <dbReference type="ChEBI" id="CHEBI:15377"/>
        <dbReference type="ChEBI" id="CHEBI:16240"/>
        <dbReference type="ChEBI" id="CHEBI:139520"/>
        <dbReference type="ChEBI" id="CHEBI:139521"/>
        <dbReference type="EC" id="1.11.1.7"/>
    </reaction>
</comment>
<dbReference type="Gramene" id="PSR86477">
    <property type="protein sequence ID" value="PSR86477"/>
    <property type="gene ID" value="CEY00_Acc32099"/>
</dbReference>
<keyword evidence="15" id="KW-0325">Glycoprotein</keyword>
<evidence type="ECO:0000256" key="12">
    <source>
        <dbReference type="ARBA" id="ARBA00023002"/>
    </source>
</evidence>
<feature type="binding site" evidence="18">
    <location>
        <position position="160"/>
    </location>
    <ligand>
        <name>substrate</name>
    </ligand>
</feature>
<keyword evidence="9 19" id="KW-0479">Metal-binding</keyword>
<keyword evidence="10 22" id="KW-0732">Signal</keyword>
<dbReference type="OrthoDB" id="2113341at2759"/>
<evidence type="ECO:0000256" key="5">
    <source>
        <dbReference type="ARBA" id="ARBA00012313"/>
    </source>
</evidence>
<evidence type="ECO:0000256" key="3">
    <source>
        <dbReference type="ARBA" id="ARBA00004613"/>
    </source>
</evidence>
<dbReference type="OMA" id="HECVING"/>
<feature type="binding site" evidence="19">
    <location>
        <position position="242"/>
    </location>
    <ligand>
        <name>Ca(2+)</name>
        <dbReference type="ChEBI" id="CHEBI:29108"/>
        <label>2</label>
    </ligand>
</feature>
<comment type="similarity">
    <text evidence="22">Belongs to the peroxidase family. Classical plant (class III) peroxidase subfamily.</text>
</comment>
<feature type="binding site" evidence="19">
    <location>
        <position position="79"/>
    </location>
    <ligand>
        <name>Ca(2+)</name>
        <dbReference type="ChEBI" id="CHEBI:29108"/>
        <label>1</label>
    </ligand>
</feature>
<dbReference type="InterPro" id="IPR033905">
    <property type="entry name" value="Secretory_peroxidase"/>
</dbReference>
<evidence type="ECO:0000256" key="17">
    <source>
        <dbReference type="PIRSR" id="PIRSR600823-1"/>
    </source>
</evidence>
<evidence type="ECO:0000313" key="25">
    <source>
        <dbReference type="Proteomes" id="UP000241394"/>
    </source>
</evidence>
<evidence type="ECO:0000256" key="20">
    <source>
        <dbReference type="PIRSR" id="PIRSR600823-4"/>
    </source>
</evidence>
<keyword evidence="12 22" id="KW-0560">Oxidoreductase</keyword>